<organism evidence="1 2">
    <name type="scientific">Clostridium perfringens</name>
    <dbReference type="NCBI Taxonomy" id="1502"/>
    <lineage>
        <taxon>Bacteria</taxon>
        <taxon>Bacillati</taxon>
        <taxon>Bacillota</taxon>
        <taxon>Clostridia</taxon>
        <taxon>Eubacteriales</taxon>
        <taxon>Clostridiaceae</taxon>
        <taxon>Clostridium</taxon>
    </lineage>
</organism>
<sequence>MANIKDLNLNCPNLKIDKKTNNIKVKKAKTSPLK</sequence>
<name>A0A2X3IEQ9_CLOPF</name>
<proteinExistence type="predicted"/>
<dbReference type="AlphaFoldDB" id="A0A2X3IEQ9"/>
<gene>
    <name evidence="1" type="ORF">NCTC8081_03199</name>
</gene>
<evidence type="ECO:0000313" key="1">
    <source>
        <dbReference type="EMBL" id="SQC85406.1"/>
    </source>
</evidence>
<protein>
    <submittedName>
        <fullName evidence="1">Uncharacterized protein</fullName>
    </submittedName>
</protein>
<dbReference type="EMBL" id="UAWO01000006">
    <property type="protein sequence ID" value="SQC85406.1"/>
    <property type="molecule type" value="Genomic_DNA"/>
</dbReference>
<evidence type="ECO:0000313" key="2">
    <source>
        <dbReference type="Proteomes" id="UP000250234"/>
    </source>
</evidence>
<accession>A0A2X3IEQ9</accession>
<reference evidence="1 2" key="1">
    <citation type="submission" date="2018-06" db="EMBL/GenBank/DDBJ databases">
        <authorList>
            <consortium name="Pathogen Informatics"/>
            <person name="Doyle S."/>
        </authorList>
    </citation>
    <scope>NUCLEOTIDE SEQUENCE [LARGE SCALE GENOMIC DNA]</scope>
    <source>
        <strain evidence="1 2">NCTC8081</strain>
    </source>
</reference>
<dbReference type="Proteomes" id="UP000250234">
    <property type="component" value="Unassembled WGS sequence"/>
</dbReference>